<sequence>MHNFQSAKAFASTTSQPLKFIAHAAVEKAEGSVKVVPFNLSQGTIHTSLSPVQKKIATQSFKGLPKGSSDTLEEIQNMRVVLEPMTQSFKFILPNSDRVYSSVHSERILLTNLLFSSCSALAACGHTPQSYIKVASFGSDLQLAKKITKDFAEVGVVGLFVETENERKQERSKFVGQSLAKGVTYTFRQLEDLQICHCLELKKAAEDVALSQGFLVRIGALLLGSLSGPIKNKAKFEAPDKKITKEFAEVRIVRLLIK</sequence>
<dbReference type="AlphaFoldDB" id="A0A4S8M5Q1"/>
<proteinExistence type="predicted"/>
<protein>
    <submittedName>
        <fullName evidence="1">Uncharacterized protein</fullName>
    </submittedName>
</protein>
<evidence type="ECO:0000313" key="2">
    <source>
        <dbReference type="Proteomes" id="UP000297245"/>
    </source>
</evidence>
<keyword evidence="2" id="KW-1185">Reference proteome</keyword>
<evidence type="ECO:0000313" key="1">
    <source>
        <dbReference type="EMBL" id="THU97390.1"/>
    </source>
</evidence>
<name>A0A4S8M5Q1_DENBC</name>
<dbReference type="EMBL" id="ML179156">
    <property type="protein sequence ID" value="THU97390.1"/>
    <property type="molecule type" value="Genomic_DNA"/>
</dbReference>
<dbReference type="Proteomes" id="UP000297245">
    <property type="component" value="Unassembled WGS sequence"/>
</dbReference>
<organism evidence="1 2">
    <name type="scientific">Dendrothele bispora (strain CBS 962.96)</name>
    <dbReference type="NCBI Taxonomy" id="1314807"/>
    <lineage>
        <taxon>Eukaryota</taxon>
        <taxon>Fungi</taxon>
        <taxon>Dikarya</taxon>
        <taxon>Basidiomycota</taxon>
        <taxon>Agaricomycotina</taxon>
        <taxon>Agaricomycetes</taxon>
        <taxon>Agaricomycetidae</taxon>
        <taxon>Agaricales</taxon>
        <taxon>Agaricales incertae sedis</taxon>
        <taxon>Dendrothele</taxon>
    </lineage>
</organism>
<reference evidence="1 2" key="1">
    <citation type="journal article" date="2019" name="Nat. Ecol. Evol.">
        <title>Megaphylogeny resolves global patterns of mushroom evolution.</title>
        <authorList>
            <person name="Varga T."/>
            <person name="Krizsan K."/>
            <person name="Foldi C."/>
            <person name="Dima B."/>
            <person name="Sanchez-Garcia M."/>
            <person name="Sanchez-Ramirez S."/>
            <person name="Szollosi G.J."/>
            <person name="Szarkandi J.G."/>
            <person name="Papp V."/>
            <person name="Albert L."/>
            <person name="Andreopoulos W."/>
            <person name="Angelini C."/>
            <person name="Antonin V."/>
            <person name="Barry K.W."/>
            <person name="Bougher N.L."/>
            <person name="Buchanan P."/>
            <person name="Buyck B."/>
            <person name="Bense V."/>
            <person name="Catcheside P."/>
            <person name="Chovatia M."/>
            <person name="Cooper J."/>
            <person name="Damon W."/>
            <person name="Desjardin D."/>
            <person name="Finy P."/>
            <person name="Geml J."/>
            <person name="Haridas S."/>
            <person name="Hughes K."/>
            <person name="Justo A."/>
            <person name="Karasinski D."/>
            <person name="Kautmanova I."/>
            <person name="Kiss B."/>
            <person name="Kocsube S."/>
            <person name="Kotiranta H."/>
            <person name="LaButti K.M."/>
            <person name="Lechner B.E."/>
            <person name="Liimatainen K."/>
            <person name="Lipzen A."/>
            <person name="Lukacs Z."/>
            <person name="Mihaltcheva S."/>
            <person name="Morgado L.N."/>
            <person name="Niskanen T."/>
            <person name="Noordeloos M.E."/>
            <person name="Ohm R.A."/>
            <person name="Ortiz-Santana B."/>
            <person name="Ovrebo C."/>
            <person name="Racz N."/>
            <person name="Riley R."/>
            <person name="Savchenko A."/>
            <person name="Shiryaev A."/>
            <person name="Soop K."/>
            <person name="Spirin V."/>
            <person name="Szebenyi C."/>
            <person name="Tomsovsky M."/>
            <person name="Tulloss R.E."/>
            <person name="Uehling J."/>
            <person name="Grigoriev I.V."/>
            <person name="Vagvolgyi C."/>
            <person name="Papp T."/>
            <person name="Martin F.M."/>
            <person name="Miettinen O."/>
            <person name="Hibbett D.S."/>
            <person name="Nagy L.G."/>
        </authorList>
    </citation>
    <scope>NUCLEOTIDE SEQUENCE [LARGE SCALE GENOMIC DNA]</scope>
    <source>
        <strain evidence="1 2">CBS 962.96</strain>
    </source>
</reference>
<accession>A0A4S8M5Q1</accession>
<gene>
    <name evidence="1" type="ORF">K435DRAFT_796517</name>
</gene>